<dbReference type="PROSITE" id="PS51257">
    <property type="entry name" value="PROKAR_LIPOPROTEIN"/>
    <property type="match status" value="1"/>
</dbReference>
<evidence type="ECO:0000313" key="1">
    <source>
        <dbReference type="EMBL" id="MFB9104959.1"/>
    </source>
</evidence>
<sequence>MKIYFSIVLISLSFFGCKKDTAGMGSDFAYIGGEIINPIENTIILTSQDKTTDTIKLDGRNRFIYKIEDLKPGLYTFKHGSEFQLILLEPNDSLLFRLNTFDFDESLVYTGRGAKQNNFLLNEFLENEKTEKSIHKSRSLSPKDFSRKTDSVRQAQINKFKAFKNKHEVSKTFENLVLEHINYSYYASKETYPFRRTRQQVLEAFNSLPNDFYAYRKNVDYNDVDLKNFFAYKWFLKSNISNIALKKHMSHCANEDFKRGRSLCFNLDRLKFIDSLVSDSDLKEELLYHYTVKFLSTSENNEGISVVLQNYLDKTENEKGKKMIMKFADAIEKLAPGNRLPNLEIVDYQNNTKQINKVLKGTTVITFWSNMYYDHFMENHRKIRNLKKKYPEVTFISINIDNHNPNKAMHTLRSNFGFNNEYFLKTPIESTEKLAIHPMTKTFILDKNKTIVNSNTNIFYGSFEGQLLGLLNN</sequence>
<reference evidence="1 2" key="1">
    <citation type="submission" date="2024-09" db="EMBL/GenBank/DDBJ databases">
        <authorList>
            <person name="Sun Q."/>
            <person name="Mori K."/>
        </authorList>
    </citation>
    <scope>NUCLEOTIDE SEQUENCE [LARGE SCALE GENOMIC DNA]</scope>
    <source>
        <strain evidence="1 2">CECT 8300</strain>
    </source>
</reference>
<protein>
    <submittedName>
        <fullName evidence="1">TlpA family protein disulfide reductase</fullName>
    </submittedName>
</protein>
<dbReference type="Proteomes" id="UP001589590">
    <property type="component" value="Unassembled WGS sequence"/>
</dbReference>
<keyword evidence="2" id="KW-1185">Reference proteome</keyword>
<name>A0ABV5GZ96_9FLAO</name>
<dbReference type="InterPro" id="IPR036249">
    <property type="entry name" value="Thioredoxin-like_sf"/>
</dbReference>
<gene>
    <name evidence="1" type="ORF">ACFFU1_08610</name>
</gene>
<evidence type="ECO:0000313" key="2">
    <source>
        <dbReference type="Proteomes" id="UP001589590"/>
    </source>
</evidence>
<dbReference type="SUPFAM" id="SSF52833">
    <property type="entry name" value="Thioredoxin-like"/>
    <property type="match status" value="1"/>
</dbReference>
<organism evidence="1 2">
    <name type="scientific">Algibacter miyuki</name>
    <dbReference type="NCBI Taxonomy" id="1306933"/>
    <lineage>
        <taxon>Bacteria</taxon>
        <taxon>Pseudomonadati</taxon>
        <taxon>Bacteroidota</taxon>
        <taxon>Flavobacteriia</taxon>
        <taxon>Flavobacteriales</taxon>
        <taxon>Flavobacteriaceae</taxon>
        <taxon>Algibacter</taxon>
    </lineage>
</organism>
<dbReference type="RefSeq" id="WP_290272957.1">
    <property type="nucleotide sequence ID" value="NZ_JAUFQP010000013.1"/>
</dbReference>
<accession>A0ABV5GZ96</accession>
<dbReference type="EMBL" id="JBHMFA010000005">
    <property type="protein sequence ID" value="MFB9104959.1"/>
    <property type="molecule type" value="Genomic_DNA"/>
</dbReference>
<proteinExistence type="predicted"/>
<dbReference type="Gene3D" id="3.40.30.10">
    <property type="entry name" value="Glutaredoxin"/>
    <property type="match status" value="1"/>
</dbReference>
<comment type="caution">
    <text evidence="1">The sequence shown here is derived from an EMBL/GenBank/DDBJ whole genome shotgun (WGS) entry which is preliminary data.</text>
</comment>